<feature type="domain" description="Aldehyde dehydrogenase" evidence="5">
    <location>
        <begin position="27"/>
        <end position="488"/>
    </location>
</feature>
<dbReference type="KEGG" id="bsan:CHH28_00815"/>
<evidence type="ECO:0000259" key="5">
    <source>
        <dbReference type="Pfam" id="PF00171"/>
    </source>
</evidence>
<feature type="active site" evidence="3">
    <location>
        <position position="262"/>
    </location>
</feature>
<keyword evidence="2 4" id="KW-0560">Oxidoreductase</keyword>
<dbReference type="Proteomes" id="UP000202440">
    <property type="component" value="Chromosome"/>
</dbReference>
<dbReference type="InterPro" id="IPR016160">
    <property type="entry name" value="Ald_DH_CS_CYS"/>
</dbReference>
<dbReference type="PROSITE" id="PS00070">
    <property type="entry name" value="ALDEHYDE_DEHYDR_CYS"/>
    <property type="match status" value="1"/>
</dbReference>
<gene>
    <name evidence="6" type="ORF">CHH28_00815</name>
</gene>
<dbReference type="CDD" id="cd07109">
    <property type="entry name" value="ALDH_AAS00426"/>
    <property type="match status" value="1"/>
</dbReference>
<dbReference type="InterPro" id="IPR016163">
    <property type="entry name" value="Ald_DH_C"/>
</dbReference>
<evidence type="ECO:0000313" key="6">
    <source>
        <dbReference type="EMBL" id="ASP37310.1"/>
    </source>
</evidence>
<protein>
    <submittedName>
        <fullName evidence="6">Aldehyde dehydrogenase</fullName>
    </submittedName>
</protein>
<dbReference type="InterPro" id="IPR015590">
    <property type="entry name" value="Aldehyde_DH_dom"/>
</dbReference>
<dbReference type="Gene3D" id="3.40.605.10">
    <property type="entry name" value="Aldehyde Dehydrogenase, Chain A, domain 1"/>
    <property type="match status" value="1"/>
</dbReference>
<keyword evidence="7" id="KW-1185">Reference proteome</keyword>
<dbReference type="InterPro" id="IPR029510">
    <property type="entry name" value="Ald_DH_CS_GLU"/>
</dbReference>
<dbReference type="Gene3D" id="3.40.309.10">
    <property type="entry name" value="Aldehyde Dehydrogenase, Chain A, domain 2"/>
    <property type="match status" value="1"/>
</dbReference>
<dbReference type="OrthoDB" id="9812625at2"/>
<evidence type="ECO:0000256" key="3">
    <source>
        <dbReference type="PROSITE-ProRule" id="PRU10007"/>
    </source>
</evidence>
<dbReference type="InterPro" id="IPR016162">
    <property type="entry name" value="Ald_DH_N"/>
</dbReference>
<reference evidence="6 7" key="1">
    <citation type="submission" date="2017-07" db="EMBL/GenBank/DDBJ databases">
        <title>Annotated genome sequence of Bacterioplanes sanyensis isolated from Red Sea.</title>
        <authorList>
            <person name="Rehman Z.U."/>
        </authorList>
    </citation>
    <scope>NUCLEOTIDE SEQUENCE [LARGE SCALE GENOMIC DNA]</scope>
    <source>
        <strain evidence="6 7">NV9</strain>
    </source>
</reference>
<sequence length="492" mass="52290">MTQTTAPSVAQHLTQPLPDQHFIDGQFVTSHSQEYLTSYDPGSGDVLGRFAAGNADDIEQAVQSSQQAFATWRHTAPAQRASILLKAAQLLRQREQLIATVECLDSGKTLSEARGDVQGSARLLEYYAGAADKLDGRSVPLGPEQMAWTVREPVGVTAHIIPWNYPTSTFIRGVAPALAAGCTVIAKPAETTPFTALLLAQLFSEAGLPAGVVNVVTGLGSDAGAPLVSHPGVQHVTFTGSVDTGVHVMQSAAPNITRLTLELGGKSPLIALDDCDLDAAAEGVRWAIFSNAGQICSAGSRLIVSRRIHQALLARVVELAQSIKLGHPMTNPDMGAINSELHLQRIEQHVEAARQRGCNIVCGGQITSDPVSGRGWFYQPTVVDQLSMDDPLVQQEVFGPVLAVQVVDSDEEALAAANATEFGLVSGVYSRDIQRALRLARDIDAGQVTINDYWAGGVELPFGGSRKSGFGKEKGWEGLDAYTKTKSIAVKL</sequence>
<comment type="similarity">
    <text evidence="1 4">Belongs to the aldehyde dehydrogenase family.</text>
</comment>
<evidence type="ECO:0000313" key="7">
    <source>
        <dbReference type="Proteomes" id="UP000202440"/>
    </source>
</evidence>
<dbReference type="AlphaFoldDB" id="A0A222FEX2"/>
<dbReference type="FunFam" id="3.40.605.10:FF:000007">
    <property type="entry name" value="NAD/NADP-dependent betaine aldehyde dehydrogenase"/>
    <property type="match status" value="1"/>
</dbReference>
<dbReference type="InterPro" id="IPR016161">
    <property type="entry name" value="Ald_DH/histidinol_DH"/>
</dbReference>
<dbReference type="Pfam" id="PF00171">
    <property type="entry name" value="Aldedh"/>
    <property type="match status" value="1"/>
</dbReference>
<dbReference type="PROSITE" id="PS00687">
    <property type="entry name" value="ALDEHYDE_DEHYDR_GLU"/>
    <property type="match status" value="1"/>
</dbReference>
<accession>A0A222FEX2</accession>
<dbReference type="SUPFAM" id="SSF53720">
    <property type="entry name" value="ALDH-like"/>
    <property type="match status" value="1"/>
</dbReference>
<organism evidence="6 7">
    <name type="scientific">Bacterioplanes sanyensis</name>
    <dbReference type="NCBI Taxonomy" id="1249553"/>
    <lineage>
        <taxon>Bacteria</taxon>
        <taxon>Pseudomonadati</taxon>
        <taxon>Pseudomonadota</taxon>
        <taxon>Gammaproteobacteria</taxon>
        <taxon>Oceanospirillales</taxon>
        <taxon>Oceanospirillaceae</taxon>
        <taxon>Bacterioplanes</taxon>
    </lineage>
</organism>
<evidence type="ECO:0000256" key="1">
    <source>
        <dbReference type="ARBA" id="ARBA00009986"/>
    </source>
</evidence>
<proteinExistence type="inferred from homology"/>
<name>A0A222FEX2_9GAMM</name>
<dbReference type="EMBL" id="CP022530">
    <property type="protein sequence ID" value="ASP37310.1"/>
    <property type="molecule type" value="Genomic_DNA"/>
</dbReference>
<dbReference type="RefSeq" id="WP_094058528.1">
    <property type="nucleotide sequence ID" value="NZ_CP022530.1"/>
</dbReference>
<evidence type="ECO:0000256" key="2">
    <source>
        <dbReference type="ARBA" id="ARBA00023002"/>
    </source>
</evidence>
<dbReference type="GO" id="GO:0016620">
    <property type="term" value="F:oxidoreductase activity, acting on the aldehyde or oxo group of donors, NAD or NADP as acceptor"/>
    <property type="evidence" value="ECO:0007669"/>
    <property type="project" value="InterPro"/>
</dbReference>
<dbReference type="PANTHER" id="PTHR11699">
    <property type="entry name" value="ALDEHYDE DEHYDROGENASE-RELATED"/>
    <property type="match status" value="1"/>
</dbReference>
<evidence type="ECO:0000256" key="4">
    <source>
        <dbReference type="RuleBase" id="RU003345"/>
    </source>
</evidence>